<dbReference type="SMART" id="SM00238">
    <property type="entry name" value="BIR"/>
    <property type="match status" value="1"/>
</dbReference>
<dbReference type="PANTHER" id="PTHR45913:SF19">
    <property type="entry name" value="LOW QUALITY PROTEIN: ZINC FINGER BED DOMAIN-CONTAINING PROTEIN 5-LIKE"/>
    <property type="match status" value="1"/>
</dbReference>
<comment type="caution">
    <text evidence="3">The sequence shown here is derived from an EMBL/GenBank/DDBJ whole genome shotgun (WGS) entry which is preliminary data.</text>
</comment>
<dbReference type="EMBL" id="VUJU01004368">
    <property type="protein sequence ID" value="KAF0754601.1"/>
    <property type="molecule type" value="Genomic_DNA"/>
</dbReference>
<dbReference type="GO" id="GO:0046983">
    <property type="term" value="F:protein dimerization activity"/>
    <property type="evidence" value="ECO:0007669"/>
    <property type="project" value="InterPro"/>
</dbReference>
<name>A0A6G0YFE3_APHCR</name>
<dbReference type="Proteomes" id="UP000478052">
    <property type="component" value="Unassembled WGS sequence"/>
</dbReference>
<dbReference type="PROSITE" id="PS50143">
    <property type="entry name" value="BIR_REPEAT_2"/>
    <property type="match status" value="1"/>
</dbReference>
<dbReference type="OrthoDB" id="6616682at2759"/>
<accession>A0A6G0YFE3</accession>
<keyword evidence="4" id="KW-1185">Reference proteome</keyword>
<feature type="domain" description="HAT C-terminal dimerisation" evidence="2">
    <location>
        <begin position="362"/>
        <end position="424"/>
    </location>
</feature>
<dbReference type="InterPro" id="IPR012337">
    <property type="entry name" value="RNaseH-like_sf"/>
</dbReference>
<sequence length="565" mass="65613">MDRFINRKRKYDNDENTDISDTKLPSTSEMSKQSGGKCRYYNESYIDIGFIWCGRKDEPIPECIICDIKELVIKKMKNSRFTLQVDDSTSSDGKCYKIGFVRFVDDSAIVSQFSCLKELNKNTRDGAPSITGSIKGFVTLTKLKNPLIVKTHCFIHREALMTKTFCGELNAVLSNSVRMVNYIKGKPLTSRIFAEICESMNADFTNLLYHTEVRWLSRRKVLLRLYELKEELMLFFMEEENNEFTCYLEDHDWISKFAYLADIFQYLQEVNPSLQGPSENILTFTDKLSAFQVKMSVWCANLDKGNTTMFSLFTGQENSSPTILKIIRSDLQALQMSLKHYFPDFNEVVELKNDQTLLLKFNEVTLDSFWVALDNEYPRLSKKAIDVFFQFFTSWLCEHGFSALINIKTKKRNRLTKTTIEDHMRLALSTINPRIPQLLLLATNLEAFGLVIKDIRWVAQWESNRPESERLGFDSRSSVRNNVYPAHPEFTTFISRLKTFNLFPLTSSQDKYSLAESGFIYSGKKDIVECFCCGIILHHWEKEDNPWIEHSRWNPKCVFVLLSKG</sequence>
<dbReference type="Pfam" id="PF00653">
    <property type="entry name" value="BIR"/>
    <property type="match status" value="1"/>
</dbReference>
<dbReference type="InterPro" id="IPR001370">
    <property type="entry name" value="BIR_rpt"/>
</dbReference>
<reference evidence="3 4" key="1">
    <citation type="submission" date="2019-08" db="EMBL/GenBank/DDBJ databases">
        <title>Whole genome of Aphis craccivora.</title>
        <authorList>
            <person name="Voronova N.V."/>
            <person name="Shulinski R.S."/>
            <person name="Bandarenka Y.V."/>
            <person name="Zhorov D.G."/>
            <person name="Warner D."/>
        </authorList>
    </citation>
    <scope>NUCLEOTIDE SEQUENCE [LARGE SCALE GENOMIC DNA]</scope>
    <source>
        <strain evidence="3">180601</strain>
        <tissue evidence="3">Whole Body</tissue>
    </source>
</reference>
<evidence type="ECO:0000313" key="4">
    <source>
        <dbReference type="Proteomes" id="UP000478052"/>
    </source>
</evidence>
<dbReference type="CDD" id="cd00022">
    <property type="entry name" value="BIR"/>
    <property type="match status" value="1"/>
</dbReference>
<evidence type="ECO:0000259" key="2">
    <source>
        <dbReference type="Pfam" id="PF05699"/>
    </source>
</evidence>
<dbReference type="InterPro" id="IPR008906">
    <property type="entry name" value="HATC_C_dom"/>
</dbReference>
<organism evidence="3 4">
    <name type="scientific">Aphis craccivora</name>
    <name type="common">Cowpea aphid</name>
    <dbReference type="NCBI Taxonomy" id="307492"/>
    <lineage>
        <taxon>Eukaryota</taxon>
        <taxon>Metazoa</taxon>
        <taxon>Ecdysozoa</taxon>
        <taxon>Arthropoda</taxon>
        <taxon>Hexapoda</taxon>
        <taxon>Insecta</taxon>
        <taxon>Pterygota</taxon>
        <taxon>Neoptera</taxon>
        <taxon>Paraneoptera</taxon>
        <taxon>Hemiptera</taxon>
        <taxon>Sternorrhyncha</taxon>
        <taxon>Aphidomorpha</taxon>
        <taxon>Aphidoidea</taxon>
        <taxon>Aphididae</taxon>
        <taxon>Aphidini</taxon>
        <taxon>Aphis</taxon>
        <taxon>Aphis</taxon>
    </lineage>
</organism>
<dbReference type="SUPFAM" id="SSF57924">
    <property type="entry name" value="Inhibitor of apoptosis (IAP) repeat"/>
    <property type="match status" value="1"/>
</dbReference>
<dbReference type="AlphaFoldDB" id="A0A6G0YFE3"/>
<feature type="region of interest" description="Disordered" evidence="1">
    <location>
        <begin position="13"/>
        <end position="35"/>
    </location>
</feature>
<dbReference type="Gene3D" id="1.10.1170.10">
    <property type="entry name" value="Inhibitor Of Apoptosis Protein (2mihbC-IAP-1), Chain A"/>
    <property type="match status" value="1"/>
</dbReference>
<gene>
    <name evidence="3" type="ORF">FWK35_00015852</name>
</gene>
<dbReference type="Pfam" id="PF05699">
    <property type="entry name" value="Dimer_Tnp_hAT"/>
    <property type="match status" value="1"/>
</dbReference>
<feature type="compositionally biased region" description="Polar residues" evidence="1">
    <location>
        <begin position="23"/>
        <end position="34"/>
    </location>
</feature>
<evidence type="ECO:0000313" key="3">
    <source>
        <dbReference type="EMBL" id="KAF0754601.1"/>
    </source>
</evidence>
<evidence type="ECO:0000256" key="1">
    <source>
        <dbReference type="SAM" id="MobiDB-lite"/>
    </source>
</evidence>
<dbReference type="PANTHER" id="PTHR45913">
    <property type="entry name" value="EPM2A-INTERACTING PROTEIN 1"/>
    <property type="match status" value="1"/>
</dbReference>
<protein>
    <submittedName>
        <fullName evidence="3">Zinc finger BED domain-containing protein 5-like</fullName>
    </submittedName>
</protein>
<proteinExistence type="predicted"/>
<dbReference type="SUPFAM" id="SSF53098">
    <property type="entry name" value="Ribonuclease H-like"/>
    <property type="match status" value="1"/>
</dbReference>